<name>F2NQE7_MARHT</name>
<evidence type="ECO:0000259" key="1">
    <source>
        <dbReference type="Pfam" id="PF00156"/>
    </source>
</evidence>
<reference evidence="2 3" key="1">
    <citation type="journal article" date="2012" name="Stand. Genomic Sci.">
        <title>Complete genome sequence of the aerobic, heterotroph Marinithermus hydrothermalis type strain (T1(T)) from a deep-sea hydrothermal vent chimney.</title>
        <authorList>
            <person name="Copeland A."/>
            <person name="Gu W."/>
            <person name="Yasawong M."/>
            <person name="Lapidus A."/>
            <person name="Lucas S."/>
            <person name="Deshpande S."/>
            <person name="Pagani I."/>
            <person name="Tapia R."/>
            <person name="Cheng J.F."/>
            <person name="Goodwin L.A."/>
            <person name="Pitluck S."/>
            <person name="Liolios K."/>
            <person name="Ivanova N."/>
            <person name="Mavromatis K."/>
            <person name="Mikhailova N."/>
            <person name="Pati A."/>
            <person name="Chen A."/>
            <person name="Palaniappan K."/>
            <person name="Land M."/>
            <person name="Pan C."/>
            <person name="Brambilla E.M."/>
            <person name="Rohde M."/>
            <person name="Tindall B.J."/>
            <person name="Sikorski J."/>
            <person name="Goker M."/>
            <person name="Detter J.C."/>
            <person name="Bristow J."/>
            <person name="Eisen J.A."/>
            <person name="Markowitz V."/>
            <person name="Hugenholtz P."/>
            <person name="Kyrpides N.C."/>
            <person name="Klenk H.P."/>
            <person name="Woyke T."/>
        </authorList>
    </citation>
    <scope>NUCLEOTIDE SEQUENCE [LARGE SCALE GENOMIC DNA]</scope>
    <source>
        <strain evidence="3">DSM 14884 / JCM 11576 / T1</strain>
    </source>
</reference>
<dbReference type="Proteomes" id="UP000007030">
    <property type="component" value="Chromosome"/>
</dbReference>
<dbReference type="SUPFAM" id="SSF53271">
    <property type="entry name" value="PRTase-like"/>
    <property type="match status" value="1"/>
</dbReference>
<organism evidence="2 3">
    <name type="scientific">Marinithermus hydrothermalis (strain DSM 14884 / JCM 11576 / T1)</name>
    <dbReference type="NCBI Taxonomy" id="869210"/>
    <lineage>
        <taxon>Bacteria</taxon>
        <taxon>Thermotogati</taxon>
        <taxon>Deinococcota</taxon>
        <taxon>Deinococci</taxon>
        <taxon>Thermales</taxon>
        <taxon>Thermaceae</taxon>
        <taxon>Marinithermus</taxon>
    </lineage>
</organism>
<dbReference type="InterPro" id="IPR000836">
    <property type="entry name" value="PRTase_dom"/>
</dbReference>
<protein>
    <submittedName>
        <fullName evidence="2">Phosphoribosyltransferase</fullName>
    </submittedName>
</protein>
<evidence type="ECO:0000313" key="3">
    <source>
        <dbReference type="Proteomes" id="UP000007030"/>
    </source>
</evidence>
<dbReference type="Gene3D" id="3.30.1310.20">
    <property type="entry name" value="PRTase-like"/>
    <property type="match status" value="1"/>
</dbReference>
<evidence type="ECO:0000313" key="2">
    <source>
        <dbReference type="EMBL" id="AEB11674.1"/>
    </source>
</evidence>
<dbReference type="EMBL" id="CP002630">
    <property type="protein sequence ID" value="AEB11674.1"/>
    <property type="molecule type" value="Genomic_DNA"/>
</dbReference>
<keyword evidence="2" id="KW-0808">Transferase</keyword>
<dbReference type="OrthoDB" id="9810066at2"/>
<dbReference type="KEGG" id="mhd:Marky_0930"/>
<accession>F2NQE7</accession>
<dbReference type="InterPro" id="IPR029057">
    <property type="entry name" value="PRTase-like"/>
</dbReference>
<gene>
    <name evidence="2" type="ordered locus">Marky_0930</name>
</gene>
<dbReference type="AlphaFoldDB" id="F2NQE7"/>
<feature type="domain" description="Phosphoribosyltransferase" evidence="1">
    <location>
        <begin position="21"/>
        <end position="162"/>
    </location>
</feature>
<sequence length="211" mass="22785">MRFRDRDDAALRLAALLEPLDLEHPVVLGIPRGGVVVADRLAEVLGGTMDVVLVRKLGAPGNPEFALGAVTEEGDIVQQPYAERFASPAYLRAEVARQLEVLRERARRYRAVRPKVPLKDRDVVLVDDGVATGSTLEAAHLALQKQGPARVVMAAPVASPEAAGRLGAQGEWVAVLIPADFTAVGAYYESFDQVTDEEVVARLSRWGAREA</sequence>
<dbReference type="eggNOG" id="COG1926">
    <property type="taxonomic scope" value="Bacteria"/>
</dbReference>
<dbReference type="STRING" id="869210.Marky_0930"/>
<dbReference type="GO" id="GO:0016757">
    <property type="term" value="F:glycosyltransferase activity"/>
    <property type="evidence" value="ECO:0007669"/>
    <property type="project" value="UniProtKB-KW"/>
</dbReference>
<keyword evidence="2" id="KW-0328">Glycosyltransferase</keyword>
<dbReference type="CDD" id="cd06223">
    <property type="entry name" value="PRTases_typeI"/>
    <property type="match status" value="1"/>
</dbReference>
<dbReference type="Gene3D" id="3.40.50.2020">
    <property type="match status" value="1"/>
</dbReference>
<keyword evidence="3" id="KW-1185">Reference proteome</keyword>
<dbReference type="RefSeq" id="WP_013703722.1">
    <property type="nucleotide sequence ID" value="NC_015387.1"/>
</dbReference>
<dbReference type="Pfam" id="PF00156">
    <property type="entry name" value="Pribosyltran"/>
    <property type="match status" value="1"/>
</dbReference>
<dbReference type="HOGENOM" id="CLU_083583_0_0_0"/>
<proteinExistence type="predicted"/>